<dbReference type="InterPro" id="IPR006268">
    <property type="entry name" value="DAHP_syn_2"/>
</dbReference>
<evidence type="ECO:0000259" key="2">
    <source>
        <dbReference type="Pfam" id="PF00793"/>
    </source>
</evidence>
<dbReference type="InterPro" id="IPR006218">
    <property type="entry name" value="DAHP1/KDSA"/>
</dbReference>
<feature type="domain" description="DAHP synthase ferredoxin-like" evidence="3">
    <location>
        <begin position="1"/>
        <end position="66"/>
    </location>
</feature>
<evidence type="ECO:0000256" key="1">
    <source>
        <dbReference type="ARBA" id="ARBA00022679"/>
    </source>
</evidence>
<dbReference type="EMBL" id="AP027081">
    <property type="protein sequence ID" value="BDU76645.1"/>
    <property type="molecule type" value="Genomic_DNA"/>
</dbReference>
<protein>
    <submittedName>
        <fullName evidence="4">3-deoxy-7-phosphoheptulonate synthase</fullName>
    </submittedName>
</protein>
<dbReference type="PANTHER" id="PTHR43018:SF1">
    <property type="entry name" value="PROTEIN AROA(G)"/>
    <property type="match status" value="1"/>
</dbReference>
<dbReference type="Pfam" id="PF18152">
    <property type="entry name" value="DAHP_snth_FXD"/>
    <property type="match status" value="1"/>
</dbReference>
<keyword evidence="1" id="KW-0808">Transferase</keyword>
<dbReference type="Pfam" id="PF00793">
    <property type="entry name" value="DAHP_synth_1"/>
    <property type="match status" value="1"/>
</dbReference>
<gene>
    <name evidence="4" type="ORF">METESE_16030</name>
</gene>
<reference evidence="4" key="1">
    <citation type="journal article" date="2023" name="Int. J. Syst. Evol. Microbiol.">
        <title>Mesoterricola silvestris gen. nov., sp. nov., Mesoterricola sediminis sp. nov., Geothrix oryzae sp. nov., Geothrix edaphica sp. nov., Geothrix rubra sp. nov., and Geothrix limicola sp. nov., six novel members of Acidobacteriota isolated from soils.</title>
        <authorList>
            <person name="Itoh H."/>
            <person name="Sugisawa Y."/>
            <person name="Mise K."/>
            <person name="Xu Z."/>
            <person name="Kuniyasu M."/>
            <person name="Ushijima N."/>
            <person name="Kawano K."/>
            <person name="Kobayashi E."/>
            <person name="Shiratori Y."/>
            <person name="Masuda Y."/>
            <person name="Senoo K."/>
        </authorList>
    </citation>
    <scope>NUCLEOTIDE SEQUENCE</scope>
    <source>
        <strain evidence="4">W786</strain>
    </source>
</reference>
<dbReference type="NCBIfam" id="NF009239">
    <property type="entry name" value="PRK12595.1"/>
    <property type="match status" value="1"/>
</dbReference>
<dbReference type="InterPro" id="IPR041071">
    <property type="entry name" value="DAHP_snth_FXD"/>
</dbReference>
<dbReference type="GO" id="GO:0016740">
    <property type="term" value="F:transferase activity"/>
    <property type="evidence" value="ECO:0007669"/>
    <property type="project" value="UniProtKB-KW"/>
</dbReference>
<dbReference type="SUPFAM" id="SSF51569">
    <property type="entry name" value="Aldolase"/>
    <property type="match status" value="1"/>
</dbReference>
<dbReference type="InterPro" id="IPR052899">
    <property type="entry name" value="Class-I_DAHP_synthase"/>
</dbReference>
<dbReference type="Gene3D" id="3.20.20.70">
    <property type="entry name" value="Aldolase class I"/>
    <property type="match status" value="1"/>
</dbReference>
<dbReference type="Gene3D" id="3.30.70.1140">
    <property type="entry name" value="Phospho-2-dehydro-3-deoxyheptonate aldolase, domain 1"/>
    <property type="match status" value="1"/>
</dbReference>
<dbReference type="RefSeq" id="WP_243332610.1">
    <property type="nucleotide sequence ID" value="NZ_AP027081.1"/>
</dbReference>
<dbReference type="KEGG" id="msea:METESE_16030"/>
<organism evidence="4 5">
    <name type="scientific">Mesoterricola sediminis</name>
    <dbReference type="NCBI Taxonomy" id="2927980"/>
    <lineage>
        <taxon>Bacteria</taxon>
        <taxon>Pseudomonadati</taxon>
        <taxon>Acidobacteriota</taxon>
        <taxon>Holophagae</taxon>
        <taxon>Holophagales</taxon>
        <taxon>Holophagaceae</taxon>
        <taxon>Mesoterricola</taxon>
    </lineage>
</organism>
<dbReference type="GO" id="GO:0016832">
    <property type="term" value="F:aldehyde-lyase activity"/>
    <property type="evidence" value="ECO:0007669"/>
    <property type="project" value="InterPro"/>
</dbReference>
<dbReference type="Proteomes" id="UP001228113">
    <property type="component" value="Chromosome"/>
</dbReference>
<dbReference type="NCBIfam" id="NF006421">
    <property type="entry name" value="PRK08673.1"/>
    <property type="match status" value="1"/>
</dbReference>
<evidence type="ECO:0000313" key="5">
    <source>
        <dbReference type="Proteomes" id="UP001228113"/>
    </source>
</evidence>
<proteinExistence type="predicted"/>
<dbReference type="NCBIfam" id="TIGR01361">
    <property type="entry name" value="DAHP_synth_Bsub"/>
    <property type="match status" value="1"/>
</dbReference>
<evidence type="ECO:0000259" key="3">
    <source>
        <dbReference type="Pfam" id="PF18152"/>
    </source>
</evidence>
<name>A0AA48GVY6_9BACT</name>
<evidence type="ECO:0000313" key="4">
    <source>
        <dbReference type="EMBL" id="BDU76645.1"/>
    </source>
</evidence>
<accession>A0AA48GVY6</accession>
<dbReference type="PANTHER" id="PTHR43018">
    <property type="entry name" value="PHOSPHO-2-DEHYDRO-3-DEOXYHEPTONATE ALDOLASE"/>
    <property type="match status" value="1"/>
</dbReference>
<dbReference type="GO" id="GO:0009073">
    <property type="term" value="P:aromatic amino acid family biosynthetic process"/>
    <property type="evidence" value="ECO:0007669"/>
    <property type="project" value="InterPro"/>
</dbReference>
<dbReference type="InterPro" id="IPR013785">
    <property type="entry name" value="Aldolase_TIM"/>
</dbReference>
<sequence length="344" mass="36687">MLILMEQGATDAQVRAVMDLLEGAGIKAIVQASPAATSILAPHASQALKADRIEPMDGVSRVVPITSPYKLASSDAAPGRTIVDVRGVKVGGKALALIAGPCGVESREQLFTVARYVAESGARLLRAGAFKPRTSPYAFQGMGVEALELLDEARREFDLGIVTEATEVETFDEVERVADLIQIGARNMQNFALLRRAGRSGKPVLLKRGTAATLEEWLYAAEYVLSEGNRNVILCERGIRTWSAHARNTLDVSVIPAAKALTHLPVIADPSHATGRRDLVVPCARAAVAAGADGILVETHCQPSCALSDGPQALLPLDFIQMVGQVTAIRELLVRETPGETYCF</sequence>
<keyword evidence="5" id="KW-1185">Reference proteome</keyword>
<feature type="domain" description="DAHP synthetase I/KDSA" evidence="2">
    <location>
        <begin position="88"/>
        <end position="322"/>
    </location>
</feature>
<dbReference type="AlphaFoldDB" id="A0AA48GVY6"/>